<gene>
    <name evidence="1" type="ORF">JQ615_19515</name>
</gene>
<evidence type="ECO:0000313" key="2">
    <source>
        <dbReference type="Proteomes" id="UP001315278"/>
    </source>
</evidence>
<name>A0ABS5FLD5_9BRAD</name>
<comment type="caution">
    <text evidence="1">The sequence shown here is derived from an EMBL/GenBank/DDBJ whole genome shotgun (WGS) entry which is preliminary data.</text>
</comment>
<keyword evidence="2" id="KW-1185">Reference proteome</keyword>
<protein>
    <submittedName>
        <fullName evidence="1">Uncharacterized protein</fullName>
    </submittedName>
</protein>
<evidence type="ECO:0000313" key="1">
    <source>
        <dbReference type="EMBL" id="MBR0797580.1"/>
    </source>
</evidence>
<sequence>MIDEKLARQRAHERNIARYRRLLHTRLTDIERRFLERRVAEERTALSMLAVATNDDQQCSSLASQPIQ</sequence>
<dbReference type="RefSeq" id="WP_212397889.1">
    <property type="nucleotide sequence ID" value="NZ_JAFCJH010000019.1"/>
</dbReference>
<reference evidence="2" key="1">
    <citation type="journal article" date="2021" name="ISME J.">
        <title>Evolutionary origin and ecological implication of a unique nif island in free-living Bradyrhizobium lineages.</title>
        <authorList>
            <person name="Tao J."/>
        </authorList>
    </citation>
    <scope>NUCLEOTIDE SEQUENCE [LARGE SCALE GENOMIC DNA]</scope>
    <source>
        <strain evidence="2">SZCCT0434</strain>
    </source>
</reference>
<dbReference type="Proteomes" id="UP001315278">
    <property type="component" value="Unassembled WGS sequence"/>
</dbReference>
<proteinExistence type="predicted"/>
<accession>A0ABS5FLD5</accession>
<organism evidence="1 2">
    <name type="scientific">Bradyrhizobium jicamae</name>
    <dbReference type="NCBI Taxonomy" id="280332"/>
    <lineage>
        <taxon>Bacteria</taxon>
        <taxon>Pseudomonadati</taxon>
        <taxon>Pseudomonadota</taxon>
        <taxon>Alphaproteobacteria</taxon>
        <taxon>Hyphomicrobiales</taxon>
        <taxon>Nitrobacteraceae</taxon>
        <taxon>Bradyrhizobium</taxon>
    </lineage>
</organism>
<dbReference type="EMBL" id="JAFCJH010000019">
    <property type="protein sequence ID" value="MBR0797580.1"/>
    <property type="molecule type" value="Genomic_DNA"/>
</dbReference>